<keyword evidence="2" id="KW-0472">Membrane</keyword>
<dbReference type="Proteomes" id="UP000298488">
    <property type="component" value="Unassembled WGS sequence"/>
</dbReference>
<dbReference type="AlphaFoldDB" id="A0A4R8V9G7"/>
<evidence type="ECO:0000256" key="1">
    <source>
        <dbReference type="SAM" id="MobiDB-lite"/>
    </source>
</evidence>
<dbReference type="Pfam" id="PF00768">
    <property type="entry name" value="Peptidase_S11"/>
    <property type="match status" value="1"/>
</dbReference>
<keyword evidence="5" id="KW-1185">Reference proteome</keyword>
<keyword evidence="4" id="KW-0645">Protease</keyword>
<keyword evidence="4" id="KW-0378">Hydrolase</keyword>
<comment type="caution">
    <text evidence="4">The sequence shown here is derived from an EMBL/GenBank/DDBJ whole genome shotgun (WGS) entry which is preliminary data.</text>
</comment>
<dbReference type="InterPro" id="IPR012338">
    <property type="entry name" value="Beta-lactam/transpept-like"/>
</dbReference>
<evidence type="ECO:0000256" key="2">
    <source>
        <dbReference type="SAM" id="Phobius"/>
    </source>
</evidence>
<dbReference type="SUPFAM" id="SSF56601">
    <property type="entry name" value="beta-lactamase/transpeptidase-like"/>
    <property type="match status" value="1"/>
</dbReference>
<reference evidence="4 5" key="1">
    <citation type="submission" date="2019-03" db="EMBL/GenBank/DDBJ databases">
        <title>Genomics of glacier-inhabiting Cryobacterium strains.</title>
        <authorList>
            <person name="Liu Q."/>
            <person name="Xin Y.-H."/>
        </authorList>
    </citation>
    <scope>NUCLEOTIDE SEQUENCE [LARGE SCALE GENOMIC DNA]</scope>
    <source>
        <strain evidence="4 5">CGMCC 1.10440</strain>
    </source>
</reference>
<feature type="region of interest" description="Disordered" evidence="1">
    <location>
        <begin position="1"/>
        <end position="25"/>
    </location>
</feature>
<keyword evidence="2" id="KW-1133">Transmembrane helix</keyword>
<evidence type="ECO:0000313" key="4">
    <source>
        <dbReference type="EMBL" id="TFB79821.1"/>
    </source>
</evidence>
<keyword evidence="2" id="KW-0812">Transmembrane</keyword>
<gene>
    <name evidence="4" type="ORF">E3N84_07050</name>
</gene>
<keyword evidence="4" id="KW-0121">Carboxypeptidase</keyword>
<name>A0A4R8V9G7_9MICO</name>
<dbReference type="GO" id="GO:0009002">
    <property type="term" value="F:serine-type D-Ala-D-Ala carboxypeptidase activity"/>
    <property type="evidence" value="ECO:0007669"/>
    <property type="project" value="InterPro"/>
</dbReference>
<dbReference type="OrthoDB" id="5241551at2"/>
<feature type="transmembrane region" description="Helical" evidence="2">
    <location>
        <begin position="31"/>
        <end position="52"/>
    </location>
</feature>
<evidence type="ECO:0000313" key="5">
    <source>
        <dbReference type="Proteomes" id="UP000298488"/>
    </source>
</evidence>
<sequence>MVAMAEPSSAYRGTVERDDSDEQRRRRRRRAWIAVGAIALVIAVALGSYIGVVLNAPLPKAAAVMVPIVPPATPPVAITLPETGASAVSVSGADEFAGTKGKDGVLASSGGNAARPIASISKVITTLVILDRKPLAADEPGPIITFTKADHKLYDSYYVRGATIQPMDTGSTMSLHDALELMLVVSASNYAEAVSTWAFGSQANFLAAAHSWLAKNGMKGTTFVDPSGIDPRNTSTPTDLLTLGRLAMANPLVASLVGLQTTDVPGFSGMPNTNTLLGSSDVDGIKTGTLDEAGSCLLYSATFGVGATQPITVTGIILGGLHHSAVAADAATVINDIREGFHAVTLVKADDVLGHYTTVWGERADIVAERSASLLTWSDSPITVTSHAKVVGPGKARMSVGSATFTGEGGTQTVLLVLAGTLEEPDAWWRITHPAELFGG</sequence>
<accession>A0A4R8V9G7</accession>
<feature type="domain" description="Peptidase S11 D-alanyl-D-alanine carboxypeptidase A N-terminal" evidence="3">
    <location>
        <begin position="105"/>
        <end position="303"/>
    </location>
</feature>
<dbReference type="GO" id="GO:0006508">
    <property type="term" value="P:proteolysis"/>
    <property type="evidence" value="ECO:0007669"/>
    <property type="project" value="InterPro"/>
</dbReference>
<evidence type="ECO:0000259" key="3">
    <source>
        <dbReference type="Pfam" id="PF00768"/>
    </source>
</evidence>
<organism evidence="4 5">
    <name type="scientific">Terrimesophilobacter mesophilus</name>
    <dbReference type="NCBI Taxonomy" id="433647"/>
    <lineage>
        <taxon>Bacteria</taxon>
        <taxon>Bacillati</taxon>
        <taxon>Actinomycetota</taxon>
        <taxon>Actinomycetes</taxon>
        <taxon>Micrococcales</taxon>
        <taxon>Microbacteriaceae</taxon>
        <taxon>Terrimesophilobacter</taxon>
    </lineage>
</organism>
<dbReference type="EMBL" id="SOFI01000003">
    <property type="protein sequence ID" value="TFB79821.1"/>
    <property type="molecule type" value="Genomic_DNA"/>
</dbReference>
<dbReference type="InterPro" id="IPR001967">
    <property type="entry name" value="Peptidase_S11_N"/>
</dbReference>
<dbReference type="Gene3D" id="3.40.710.10">
    <property type="entry name" value="DD-peptidase/beta-lactamase superfamily"/>
    <property type="match status" value="1"/>
</dbReference>
<protein>
    <submittedName>
        <fullName evidence="4">D-alanyl-D-alanine carboxypeptidase</fullName>
    </submittedName>
</protein>
<proteinExistence type="predicted"/>